<evidence type="ECO:0000313" key="4">
    <source>
        <dbReference type="Proteomes" id="UP000076882"/>
    </source>
</evidence>
<dbReference type="Proteomes" id="UP000076872">
    <property type="component" value="Unassembled WGS sequence"/>
</dbReference>
<proteinExistence type="predicted"/>
<gene>
    <name evidence="1" type="ORF">Lp19_2796</name>
    <name evidence="2" type="ORF">NAB2_3264</name>
</gene>
<dbReference type="GO" id="GO:0000287">
    <property type="term" value="F:magnesium ion binding"/>
    <property type="evidence" value="ECO:0007669"/>
    <property type="project" value="TreeGrafter"/>
</dbReference>
<dbReference type="GO" id="GO:0005829">
    <property type="term" value="C:cytosol"/>
    <property type="evidence" value="ECO:0007669"/>
    <property type="project" value="TreeGrafter"/>
</dbReference>
<dbReference type="EMBL" id="LUXO01000043">
    <property type="protein sequence ID" value="KZV00034.1"/>
    <property type="molecule type" value="Genomic_DNA"/>
</dbReference>
<dbReference type="InterPro" id="IPR036412">
    <property type="entry name" value="HAD-like_sf"/>
</dbReference>
<dbReference type="Gene3D" id="3.30.1240.10">
    <property type="match status" value="1"/>
</dbReference>
<dbReference type="Proteomes" id="UP000076882">
    <property type="component" value="Unassembled WGS sequence"/>
</dbReference>
<dbReference type="PATRIC" id="fig|1590.166.peg.570"/>
<dbReference type="SFLD" id="SFLDG01140">
    <property type="entry name" value="C2.B:_Phosphomannomutase_and_P"/>
    <property type="match status" value="1"/>
</dbReference>
<name>A0A0R2G5F9_LACPN</name>
<reference evidence="3 4" key="1">
    <citation type="submission" date="2016-03" db="EMBL/GenBank/DDBJ databases">
        <title>Comparative genomics of 54 Lactobacillus plantarum strains reveals genomic uncoupling from niche constraints.</title>
        <authorList>
            <person name="Martino M.E."/>
        </authorList>
    </citation>
    <scope>NUCLEOTIDE SEQUENCE [LARGE SCALE GENOMIC DNA]</scope>
    <source>
        <strain evidence="1 4">19.1</strain>
        <strain evidence="2 3">NAB2</strain>
    </source>
</reference>
<comment type="caution">
    <text evidence="1">The sequence shown here is derived from an EMBL/GenBank/DDBJ whole genome shotgun (WGS) entry which is preliminary data.</text>
</comment>
<keyword evidence="1" id="KW-0378">Hydrolase</keyword>
<organism evidence="1 4">
    <name type="scientific">Lactiplantibacillus plantarum</name>
    <name type="common">Lactobacillus plantarum</name>
    <dbReference type="NCBI Taxonomy" id="1590"/>
    <lineage>
        <taxon>Bacteria</taxon>
        <taxon>Bacillati</taxon>
        <taxon>Bacillota</taxon>
        <taxon>Bacilli</taxon>
        <taxon>Lactobacillales</taxon>
        <taxon>Lactobacillaceae</taxon>
        <taxon>Lactiplantibacillus</taxon>
    </lineage>
</organism>
<accession>A0A0R2G5F9</accession>
<dbReference type="SUPFAM" id="SSF56784">
    <property type="entry name" value="HAD-like"/>
    <property type="match status" value="1"/>
</dbReference>
<dbReference type="AlphaFoldDB" id="A0A0R2G5F9"/>
<sequence length="288" mass="31539">MTKFQMVKRMRGNFNMYKMIVCDLDETLMNDDGTLSEKNAAAIQAAAAKGVYFVPNSGRSYTSFQNDLETMGLRDQPHQYSISYNGGLILENKDNRPLAVNAMPYEVAKGVFEAGIANQQAATHVYTQDTLYIYNPVPSDSDYLQNRGVTFTTMTTPDFEQFKTMNVMKIIMALPTMTDRKQMRADVEAIVDPSKLAVTYSSDRYVEFNPAGVDKGTAAVQLGKLLGITADEIIAAGDNSNDLPMLKAVGLPVSVANGIDAVKAAAKYVTVADNNHDALAEVINKFIL</sequence>
<evidence type="ECO:0000313" key="1">
    <source>
        <dbReference type="EMBL" id="KZU91510.1"/>
    </source>
</evidence>
<dbReference type="EMBL" id="LUXM01000040">
    <property type="protein sequence ID" value="KZU91510.1"/>
    <property type="molecule type" value="Genomic_DNA"/>
</dbReference>
<dbReference type="SFLD" id="SFLDS00003">
    <property type="entry name" value="Haloacid_Dehalogenase"/>
    <property type="match status" value="1"/>
</dbReference>
<dbReference type="InterPro" id="IPR023214">
    <property type="entry name" value="HAD_sf"/>
</dbReference>
<protein>
    <submittedName>
        <fullName evidence="1">Hydrolase HAD superfamily Cof family</fullName>
    </submittedName>
</protein>
<evidence type="ECO:0000313" key="3">
    <source>
        <dbReference type="Proteomes" id="UP000076872"/>
    </source>
</evidence>
<dbReference type="Gene3D" id="3.40.50.1000">
    <property type="entry name" value="HAD superfamily/HAD-like"/>
    <property type="match status" value="1"/>
</dbReference>
<dbReference type="PANTHER" id="PTHR10000">
    <property type="entry name" value="PHOSPHOSERINE PHOSPHATASE"/>
    <property type="match status" value="1"/>
</dbReference>
<dbReference type="NCBIfam" id="TIGR01484">
    <property type="entry name" value="HAD-SF-IIB"/>
    <property type="match status" value="1"/>
</dbReference>
<evidence type="ECO:0000313" key="2">
    <source>
        <dbReference type="EMBL" id="KZV00034.1"/>
    </source>
</evidence>
<dbReference type="NCBIfam" id="TIGR00099">
    <property type="entry name" value="Cof-subfamily"/>
    <property type="match status" value="1"/>
</dbReference>
<dbReference type="Pfam" id="PF08282">
    <property type="entry name" value="Hydrolase_3"/>
    <property type="match status" value="1"/>
</dbReference>
<dbReference type="InterPro" id="IPR000150">
    <property type="entry name" value="Cof"/>
</dbReference>
<dbReference type="GO" id="GO:0016791">
    <property type="term" value="F:phosphatase activity"/>
    <property type="evidence" value="ECO:0007669"/>
    <property type="project" value="UniProtKB-ARBA"/>
</dbReference>
<dbReference type="PANTHER" id="PTHR10000:SF8">
    <property type="entry name" value="HAD SUPERFAMILY HYDROLASE-LIKE, TYPE 3"/>
    <property type="match status" value="1"/>
</dbReference>
<dbReference type="InterPro" id="IPR006379">
    <property type="entry name" value="HAD-SF_hydro_IIB"/>
</dbReference>